<dbReference type="EMBL" id="SBHX01000025">
    <property type="protein sequence ID" value="RWX32415.1"/>
    <property type="molecule type" value="Genomic_DNA"/>
</dbReference>
<protein>
    <recommendedName>
        <fullName evidence="3">Transposase</fullName>
    </recommendedName>
</protein>
<dbReference type="GO" id="GO:0004803">
    <property type="term" value="F:transposase activity"/>
    <property type="evidence" value="ECO:0007669"/>
    <property type="project" value="InterPro"/>
</dbReference>
<evidence type="ECO:0008006" key="3">
    <source>
        <dbReference type="Google" id="ProtNLM"/>
    </source>
</evidence>
<sequence>MLSVDQQTEFLQETLEVLTTKKCGREIHRRWPGEVKAQIVSESLQSGAMVNEVAELYGWKPNHLTTWRTVAPQG</sequence>
<proteinExistence type="predicted"/>
<dbReference type="SUPFAM" id="SSF48295">
    <property type="entry name" value="TrpR-like"/>
    <property type="match status" value="1"/>
</dbReference>
<comment type="caution">
    <text evidence="1">The sequence shown here is derived from an EMBL/GenBank/DDBJ whole genome shotgun (WGS) entry which is preliminary data.</text>
</comment>
<organism evidence="1 2">
    <name type="scientific">Rhizobium leguminosarum</name>
    <dbReference type="NCBI Taxonomy" id="384"/>
    <lineage>
        <taxon>Bacteria</taxon>
        <taxon>Pseudomonadati</taxon>
        <taxon>Pseudomonadota</taxon>
        <taxon>Alphaproteobacteria</taxon>
        <taxon>Hyphomicrobiales</taxon>
        <taxon>Rhizobiaceae</taxon>
        <taxon>Rhizobium/Agrobacterium group</taxon>
        <taxon>Rhizobium</taxon>
    </lineage>
</organism>
<dbReference type="InterPro" id="IPR002514">
    <property type="entry name" value="Transposase_8"/>
</dbReference>
<dbReference type="GO" id="GO:0043565">
    <property type="term" value="F:sequence-specific DNA binding"/>
    <property type="evidence" value="ECO:0007669"/>
    <property type="project" value="InterPro"/>
</dbReference>
<name>A0A444I432_RHILE</name>
<gene>
    <name evidence="1" type="ORF">EHI47_10990</name>
</gene>
<evidence type="ECO:0000313" key="1">
    <source>
        <dbReference type="EMBL" id="RWX32415.1"/>
    </source>
</evidence>
<reference evidence="1 2" key="1">
    <citation type="submission" date="2019-01" db="EMBL/GenBank/DDBJ databases">
        <title>RHIZO-ID as a novel technology for direct rhizobia identification.</title>
        <authorList>
            <person name="De Meyer S.E."/>
        </authorList>
    </citation>
    <scope>NUCLEOTIDE SEQUENCE [LARGE SCALE GENOMIC DNA]</scope>
    <source>
        <strain evidence="1 2">WSM448</strain>
    </source>
</reference>
<dbReference type="GO" id="GO:0006313">
    <property type="term" value="P:DNA transposition"/>
    <property type="evidence" value="ECO:0007669"/>
    <property type="project" value="InterPro"/>
</dbReference>
<dbReference type="AlphaFoldDB" id="A0A444I432"/>
<evidence type="ECO:0000313" key="2">
    <source>
        <dbReference type="Proteomes" id="UP000283817"/>
    </source>
</evidence>
<dbReference type="Pfam" id="PF01527">
    <property type="entry name" value="HTH_Tnp_1"/>
    <property type="match status" value="1"/>
</dbReference>
<dbReference type="InterPro" id="IPR010921">
    <property type="entry name" value="Trp_repressor/repl_initiator"/>
</dbReference>
<dbReference type="Proteomes" id="UP000283817">
    <property type="component" value="Unassembled WGS sequence"/>
</dbReference>
<accession>A0A444I432</accession>